<evidence type="ECO:0000313" key="3">
    <source>
        <dbReference type="Proteomes" id="UP000662914"/>
    </source>
</evidence>
<dbReference type="EMBL" id="AP021857">
    <property type="protein sequence ID" value="BBO21392.1"/>
    <property type="molecule type" value="Genomic_DNA"/>
</dbReference>
<dbReference type="Pfam" id="PF03646">
    <property type="entry name" value="FlaG"/>
    <property type="match status" value="1"/>
</dbReference>
<keyword evidence="2" id="KW-0966">Cell projection</keyword>
<dbReference type="Proteomes" id="UP000662914">
    <property type="component" value="Chromosome"/>
</dbReference>
<feature type="compositionally biased region" description="Polar residues" evidence="1">
    <location>
        <begin position="8"/>
        <end position="18"/>
    </location>
</feature>
<dbReference type="InterPro" id="IPR035924">
    <property type="entry name" value="FlaG-like_sf"/>
</dbReference>
<proteinExistence type="predicted"/>
<dbReference type="AlphaFoldDB" id="A0A809RP73"/>
<dbReference type="Gene3D" id="3.30.160.170">
    <property type="entry name" value="FlaG-like"/>
    <property type="match status" value="1"/>
</dbReference>
<name>A0A809RP73_9PROT</name>
<protein>
    <submittedName>
        <fullName evidence="2">Flagellar protein</fullName>
    </submittedName>
</protein>
<dbReference type="InterPro" id="IPR005186">
    <property type="entry name" value="FlaG"/>
</dbReference>
<reference evidence="2" key="1">
    <citation type="journal article" name="DNA Res.">
        <title>The physiological potential of anammox bacteria as revealed by their core genome structure.</title>
        <authorList>
            <person name="Okubo T."/>
            <person name="Toyoda A."/>
            <person name="Fukuhara K."/>
            <person name="Uchiyama I."/>
            <person name="Harigaya Y."/>
            <person name="Kuroiwa M."/>
            <person name="Suzuki T."/>
            <person name="Murakami Y."/>
            <person name="Suwa Y."/>
            <person name="Takami H."/>
        </authorList>
    </citation>
    <scope>NUCLEOTIDE SEQUENCE</scope>
    <source>
        <strain evidence="2">317325-3</strain>
    </source>
</reference>
<dbReference type="PANTHER" id="PTHR37166">
    <property type="entry name" value="PROTEIN FLAG"/>
    <property type="match status" value="1"/>
</dbReference>
<gene>
    <name evidence="2" type="ORF">DSYM_20910</name>
</gene>
<dbReference type="PANTHER" id="PTHR37166:SF1">
    <property type="entry name" value="PROTEIN FLAG"/>
    <property type="match status" value="1"/>
</dbReference>
<evidence type="ECO:0000313" key="2">
    <source>
        <dbReference type="EMBL" id="BBO21392.1"/>
    </source>
</evidence>
<sequence>MAIPQISGPGSISQPTQTKRSDPPAKPASEPSPRPDREQVQEVVRQLQRVAEPVAQNLQFTVDGETGKTVIRVVDGATKEVIRQIPNEEVLAIARAMDRLQGLLLKGKA</sequence>
<feature type="region of interest" description="Disordered" evidence="1">
    <location>
        <begin position="1"/>
        <end position="43"/>
    </location>
</feature>
<accession>A0A809RP73</accession>
<keyword evidence="2" id="KW-0969">Cilium</keyword>
<keyword evidence="2" id="KW-0282">Flagellum</keyword>
<dbReference type="KEGG" id="ddz:DSYM_20910"/>
<organism evidence="2 3">
    <name type="scientific">Candidatus Desulfobacillus denitrificans</name>
    <dbReference type="NCBI Taxonomy" id="2608985"/>
    <lineage>
        <taxon>Bacteria</taxon>
        <taxon>Pseudomonadati</taxon>
        <taxon>Pseudomonadota</taxon>
        <taxon>Betaproteobacteria</taxon>
        <taxon>Candidatus Desulfobacillus</taxon>
    </lineage>
</organism>
<dbReference type="SUPFAM" id="SSF160214">
    <property type="entry name" value="FlaG-like"/>
    <property type="match status" value="1"/>
</dbReference>
<evidence type="ECO:0000256" key="1">
    <source>
        <dbReference type="SAM" id="MobiDB-lite"/>
    </source>
</evidence>